<feature type="non-terminal residue" evidence="2">
    <location>
        <position position="1"/>
    </location>
</feature>
<gene>
    <name evidence="1" type="ORF">PENTCL1PPCAC_20934</name>
    <name evidence="2" type="ORF">PENTCL1PPCAC_20937</name>
</gene>
<evidence type="ECO:0000313" key="1">
    <source>
        <dbReference type="EMBL" id="GMS98759.1"/>
    </source>
</evidence>
<reference evidence="2" key="1">
    <citation type="submission" date="2023-10" db="EMBL/GenBank/DDBJ databases">
        <title>Genome assembly of Pristionchus species.</title>
        <authorList>
            <person name="Yoshida K."/>
            <person name="Sommer R.J."/>
        </authorList>
    </citation>
    <scope>NUCLEOTIDE SEQUENCE</scope>
    <source>
        <strain evidence="2">RS0144</strain>
    </source>
</reference>
<dbReference type="AlphaFoldDB" id="A0AAV5TXD9"/>
<name>A0AAV5TXD9_9BILA</name>
<dbReference type="Proteomes" id="UP001432027">
    <property type="component" value="Unassembled WGS sequence"/>
</dbReference>
<proteinExistence type="predicted"/>
<organism evidence="2 3">
    <name type="scientific">Pristionchus entomophagus</name>
    <dbReference type="NCBI Taxonomy" id="358040"/>
    <lineage>
        <taxon>Eukaryota</taxon>
        <taxon>Metazoa</taxon>
        <taxon>Ecdysozoa</taxon>
        <taxon>Nematoda</taxon>
        <taxon>Chromadorea</taxon>
        <taxon>Rhabditida</taxon>
        <taxon>Rhabditina</taxon>
        <taxon>Diplogasteromorpha</taxon>
        <taxon>Diplogasteroidea</taxon>
        <taxon>Neodiplogasteridae</taxon>
        <taxon>Pristionchus</taxon>
    </lineage>
</organism>
<evidence type="ECO:0000313" key="3">
    <source>
        <dbReference type="Proteomes" id="UP001432027"/>
    </source>
</evidence>
<sequence length="94" mass="10964">PSLCIFTNMAWHTWGKPRHTHEEKFLDVSLYEYNNGDLDEGRRYTFETCKSKSGGEFTKTPMEFESRFDSSANGTSYRSGNEDTVSWTWFTITN</sequence>
<dbReference type="EMBL" id="BTSX01000005">
    <property type="protein sequence ID" value="GMS98759.1"/>
    <property type="molecule type" value="Genomic_DNA"/>
</dbReference>
<comment type="caution">
    <text evidence="2">The sequence shown here is derived from an EMBL/GenBank/DDBJ whole genome shotgun (WGS) entry which is preliminary data.</text>
</comment>
<evidence type="ECO:0000313" key="2">
    <source>
        <dbReference type="EMBL" id="GMS98762.1"/>
    </source>
</evidence>
<accession>A0AAV5TXD9</accession>
<protein>
    <submittedName>
        <fullName evidence="2">Uncharacterized protein</fullName>
    </submittedName>
</protein>
<dbReference type="EMBL" id="BTSX01000005">
    <property type="protein sequence ID" value="GMS98762.1"/>
    <property type="molecule type" value="Genomic_DNA"/>
</dbReference>
<keyword evidence="3" id="KW-1185">Reference proteome</keyword>